<evidence type="ECO:0000313" key="2">
    <source>
        <dbReference type="EMBL" id="MBO2464468.1"/>
    </source>
</evidence>
<proteinExistence type="predicted"/>
<feature type="compositionally biased region" description="Low complexity" evidence="1">
    <location>
        <begin position="126"/>
        <end position="140"/>
    </location>
</feature>
<evidence type="ECO:0000313" key="3">
    <source>
        <dbReference type="Proteomes" id="UP000680206"/>
    </source>
</evidence>
<keyword evidence="3" id="KW-1185">Reference proteome</keyword>
<sequence length="154" mass="17291">MKRAAADVCGTPSGYKRGCRCTPCREAHAEHTAAQKRDRVIRAAADPSLVPHGTQSGYVNWSCRCTPCCEANRAARHSADRAVNGYRPWTDAERDIAMQDRPIREIAAELGRTYHAVLTMRYQQRQQQERQQLQNQQRIRSASGSVLTAHKEAS</sequence>
<protein>
    <submittedName>
        <fullName evidence="2">Uncharacterized protein</fullName>
    </submittedName>
</protein>
<evidence type="ECO:0000256" key="1">
    <source>
        <dbReference type="SAM" id="MobiDB-lite"/>
    </source>
</evidence>
<feature type="region of interest" description="Disordered" evidence="1">
    <location>
        <begin position="126"/>
        <end position="154"/>
    </location>
</feature>
<dbReference type="Proteomes" id="UP000680206">
    <property type="component" value="Unassembled WGS sequence"/>
</dbReference>
<gene>
    <name evidence="2" type="ORF">J4709_43545</name>
</gene>
<dbReference type="RefSeq" id="WP_208250961.1">
    <property type="nucleotide sequence ID" value="NZ_JAGEPF010000035.1"/>
</dbReference>
<accession>A0ABS3S7B2</accession>
<organism evidence="2 3">
    <name type="scientific">Actinomadura violacea</name>
    <dbReference type="NCBI Taxonomy" id="2819934"/>
    <lineage>
        <taxon>Bacteria</taxon>
        <taxon>Bacillati</taxon>
        <taxon>Actinomycetota</taxon>
        <taxon>Actinomycetes</taxon>
        <taxon>Streptosporangiales</taxon>
        <taxon>Thermomonosporaceae</taxon>
        <taxon>Actinomadura</taxon>
    </lineage>
</organism>
<dbReference type="EMBL" id="JAGEPF010000035">
    <property type="protein sequence ID" value="MBO2464468.1"/>
    <property type="molecule type" value="Genomic_DNA"/>
</dbReference>
<reference evidence="2 3" key="1">
    <citation type="submission" date="2021-03" db="EMBL/GenBank/DDBJ databases">
        <title>Actinomadura violae sp. nov., isolated from lichen in Thailand.</title>
        <authorList>
            <person name="Kanchanasin P."/>
            <person name="Saeng-In P."/>
            <person name="Phongsopitanun W."/>
            <person name="Yuki M."/>
            <person name="Kudo T."/>
            <person name="Ohkuma M."/>
            <person name="Tanasupawat S."/>
        </authorList>
    </citation>
    <scope>NUCLEOTIDE SEQUENCE [LARGE SCALE GENOMIC DNA]</scope>
    <source>
        <strain evidence="2 3">LCR2-06</strain>
    </source>
</reference>
<name>A0ABS3S7B2_9ACTN</name>
<comment type="caution">
    <text evidence="2">The sequence shown here is derived from an EMBL/GenBank/DDBJ whole genome shotgun (WGS) entry which is preliminary data.</text>
</comment>